<accession>A0A5R9A4H9</accession>
<evidence type="ECO:0000256" key="1">
    <source>
        <dbReference type="SAM" id="MobiDB-lite"/>
    </source>
</evidence>
<proteinExistence type="predicted"/>
<dbReference type="Proteomes" id="UP000306544">
    <property type="component" value="Unassembled WGS sequence"/>
</dbReference>
<organism evidence="3 4">
    <name type="scientific">Nesterenkonia sphaerica</name>
    <dbReference type="NCBI Taxonomy" id="1804988"/>
    <lineage>
        <taxon>Bacteria</taxon>
        <taxon>Bacillati</taxon>
        <taxon>Actinomycetota</taxon>
        <taxon>Actinomycetes</taxon>
        <taxon>Micrococcales</taxon>
        <taxon>Micrococcaceae</taxon>
        <taxon>Nesterenkonia</taxon>
    </lineage>
</organism>
<dbReference type="PROSITE" id="PS51257">
    <property type="entry name" value="PROKAR_LIPOPROTEIN"/>
    <property type="match status" value="1"/>
</dbReference>
<comment type="caution">
    <text evidence="3">The sequence shown here is derived from an EMBL/GenBank/DDBJ whole genome shotgun (WGS) entry which is preliminary data.</text>
</comment>
<dbReference type="EMBL" id="VAWA01000017">
    <property type="protein sequence ID" value="TLP72955.1"/>
    <property type="molecule type" value="Genomic_DNA"/>
</dbReference>
<protein>
    <recommendedName>
        <fullName evidence="5">Septum formation-related domain-containing protein</fullName>
    </recommendedName>
</protein>
<reference evidence="3 4" key="1">
    <citation type="submission" date="2019-05" db="EMBL/GenBank/DDBJ databases">
        <title>Nesterenkonia sp. GY239, isolated from the Southern Atlantic Ocean.</title>
        <authorList>
            <person name="Zhang G."/>
        </authorList>
    </citation>
    <scope>NUCLEOTIDE SEQUENCE [LARGE SCALE GENOMIC DNA]</scope>
    <source>
        <strain evidence="3 4">GY239</strain>
    </source>
</reference>
<keyword evidence="4" id="KW-1185">Reference proteome</keyword>
<feature type="chain" id="PRO_5039256406" description="Septum formation-related domain-containing protein" evidence="2">
    <location>
        <begin position="19"/>
        <end position="279"/>
    </location>
</feature>
<feature type="signal peptide" evidence="2">
    <location>
        <begin position="1"/>
        <end position="18"/>
    </location>
</feature>
<feature type="compositionally biased region" description="Low complexity" evidence="1">
    <location>
        <begin position="28"/>
        <end position="67"/>
    </location>
</feature>
<dbReference type="OrthoDB" id="166978at2"/>
<evidence type="ECO:0000256" key="2">
    <source>
        <dbReference type="SAM" id="SignalP"/>
    </source>
</evidence>
<keyword evidence="2" id="KW-0732">Signal</keyword>
<evidence type="ECO:0000313" key="3">
    <source>
        <dbReference type="EMBL" id="TLP72955.1"/>
    </source>
</evidence>
<gene>
    <name evidence="3" type="ORF">FEF27_11035</name>
</gene>
<name>A0A5R9A4H9_9MICC</name>
<sequence length="279" mass="30040">MRRAILATMAATLAGALAGCGETEDDAPAQPATEAAETTASPVAETSSPAPEATTASASPASVSPAEDLSISCREMDTEETEPSDLGSYESFEAAWEGFDARDDVRCEASYNSSFGSYDLTETEREALETANYDKEESLRVLYGICATPLLGDNSTRSGGLPWSEGQQEEVQGALVLCPDHPDRGEVEERIAEVNEAREPQEPDGSFGSGSYRVGEDMPPGFYVTESESGFDGCYWERLDAAGNIVENNLMRSGFRAEVDIAETDHSFFTDRCGTWEKQ</sequence>
<feature type="region of interest" description="Disordered" evidence="1">
    <location>
        <begin position="21"/>
        <end position="69"/>
    </location>
</feature>
<evidence type="ECO:0008006" key="5">
    <source>
        <dbReference type="Google" id="ProtNLM"/>
    </source>
</evidence>
<dbReference type="AlphaFoldDB" id="A0A5R9A4H9"/>
<evidence type="ECO:0000313" key="4">
    <source>
        <dbReference type="Proteomes" id="UP000306544"/>
    </source>
</evidence>